<sequence length="83" mass="9216">DLVSDLKLVIKKQIVIIDSAPTTLDPLVTEELDRLGIDPVATIPLDEEIYEYDLKLKSLLDLPDTSKAVIAVNDLMIKLLSKN</sequence>
<evidence type="ECO:0000313" key="1">
    <source>
        <dbReference type="EMBL" id="GAG14421.1"/>
    </source>
</evidence>
<name>X0WP12_9ZZZZ</name>
<organism evidence="1">
    <name type="scientific">marine sediment metagenome</name>
    <dbReference type="NCBI Taxonomy" id="412755"/>
    <lineage>
        <taxon>unclassified sequences</taxon>
        <taxon>metagenomes</taxon>
        <taxon>ecological metagenomes</taxon>
    </lineage>
</organism>
<accession>X0WP12</accession>
<protein>
    <submittedName>
        <fullName evidence="1">Uncharacterized protein</fullName>
    </submittedName>
</protein>
<comment type="caution">
    <text evidence="1">The sequence shown here is derived from an EMBL/GenBank/DDBJ whole genome shotgun (WGS) entry which is preliminary data.</text>
</comment>
<proteinExistence type="predicted"/>
<dbReference type="AlphaFoldDB" id="X0WP12"/>
<reference evidence="1" key="1">
    <citation type="journal article" date="2014" name="Front. Microbiol.">
        <title>High frequency of phylogenetically diverse reductive dehalogenase-homologous genes in deep subseafloor sedimentary metagenomes.</title>
        <authorList>
            <person name="Kawai M."/>
            <person name="Futagami T."/>
            <person name="Toyoda A."/>
            <person name="Takaki Y."/>
            <person name="Nishi S."/>
            <person name="Hori S."/>
            <person name="Arai W."/>
            <person name="Tsubouchi T."/>
            <person name="Morono Y."/>
            <person name="Uchiyama I."/>
            <person name="Ito T."/>
            <person name="Fujiyama A."/>
            <person name="Inagaki F."/>
            <person name="Takami H."/>
        </authorList>
    </citation>
    <scope>NUCLEOTIDE SEQUENCE</scope>
    <source>
        <strain evidence="1">Expedition CK06-06</strain>
    </source>
</reference>
<dbReference type="EMBL" id="BARS01038919">
    <property type="protein sequence ID" value="GAG14421.1"/>
    <property type="molecule type" value="Genomic_DNA"/>
</dbReference>
<gene>
    <name evidence="1" type="ORF">S01H1_59498</name>
</gene>
<feature type="non-terminal residue" evidence="1">
    <location>
        <position position="1"/>
    </location>
</feature>